<dbReference type="PROSITE" id="PS51257">
    <property type="entry name" value="PROKAR_LIPOPROTEIN"/>
    <property type="match status" value="1"/>
</dbReference>
<feature type="signal peptide" evidence="2">
    <location>
        <begin position="1"/>
        <end position="18"/>
    </location>
</feature>
<reference evidence="4" key="2">
    <citation type="submission" date="2017-05" db="EMBL/GenBank/DDBJ databases">
        <authorList>
            <consortium name="The Broad Institute Genomics Platform"/>
            <consortium name="The Broad Institute Genomic Center for Infectious Diseases"/>
            <person name="Earl A."/>
            <person name="Manson A."/>
            <person name="Schwartman J."/>
            <person name="Gilmore M."/>
            <person name="Abouelleil A."/>
            <person name="Cao P."/>
            <person name="Chapman S."/>
            <person name="Cusick C."/>
            <person name="Shea T."/>
            <person name="Young S."/>
            <person name="Neafsey D."/>
            <person name="Nusbaum C."/>
            <person name="Birren B."/>
        </authorList>
    </citation>
    <scope>NUCLEOTIDE SEQUENCE</scope>
    <source>
        <strain evidence="4">9D6_DIV0238</strain>
    </source>
</reference>
<keyword evidence="5" id="KW-1185">Reference proteome</keyword>
<dbReference type="EMBL" id="NIBQ01000001">
    <property type="protein sequence ID" value="OUZ35314.1"/>
    <property type="molecule type" value="Genomic_DNA"/>
</dbReference>
<name>A0A200JDN8_9ENTE</name>
<dbReference type="EMBL" id="CP147246">
    <property type="protein sequence ID" value="WYJ92620.1"/>
    <property type="molecule type" value="Genomic_DNA"/>
</dbReference>
<feature type="chain" id="PRO_5039366085" description="Lipoprotein" evidence="2">
    <location>
        <begin position="19"/>
        <end position="154"/>
    </location>
</feature>
<reference evidence="4" key="3">
    <citation type="submission" date="2024-03" db="EMBL/GenBank/DDBJ databases">
        <title>The Genome Sequence of Enterococcus sp. DIV0238c.</title>
        <authorList>
            <consortium name="The Broad Institute Genomics Platform"/>
            <consortium name="The Broad Institute Microbial Omics Core"/>
            <consortium name="The Broad Institute Genomic Center for Infectious Diseases"/>
            <person name="Earl A."/>
            <person name="Manson A."/>
            <person name="Gilmore M."/>
            <person name="Schwartman J."/>
            <person name="Shea T."/>
            <person name="Abouelleil A."/>
            <person name="Cao P."/>
            <person name="Chapman S."/>
            <person name="Cusick C."/>
            <person name="Young S."/>
            <person name="Neafsey D."/>
            <person name="Nusbaum C."/>
            <person name="Birren B."/>
        </authorList>
    </citation>
    <scope>NUCLEOTIDE SEQUENCE</scope>
    <source>
        <strain evidence="4">9D6_DIV0238</strain>
    </source>
</reference>
<organism evidence="3">
    <name type="scientific">Candidatus Enterococcus dunnyi</name>
    <dbReference type="NCBI Taxonomy" id="1834192"/>
    <lineage>
        <taxon>Bacteria</taxon>
        <taxon>Bacillati</taxon>
        <taxon>Bacillota</taxon>
        <taxon>Bacilli</taxon>
        <taxon>Lactobacillales</taxon>
        <taxon>Enterococcaceae</taxon>
        <taxon>Enterococcus</taxon>
    </lineage>
</organism>
<feature type="compositionally biased region" description="Low complexity" evidence="1">
    <location>
        <begin position="34"/>
        <end position="49"/>
    </location>
</feature>
<sequence length="154" mass="16420">MKKLAITLVTIFAAISLAACSGNKKTGESGSEDTTMSSQKNQSTNTSSNVKEDQESIFTAVLVEDAVQNETVDQSIRLFLNDVKAVEDPEEIIGTMKNDGVILNVTKEQLADGLTEDQLKAGDSVKFTLSGLPVMTMSIPPQIAGNAVVKVEKI</sequence>
<gene>
    <name evidence="4" type="ORF">A5889_000099</name>
    <name evidence="3" type="ORF">A5889_000790</name>
</gene>
<evidence type="ECO:0000256" key="2">
    <source>
        <dbReference type="SAM" id="SignalP"/>
    </source>
</evidence>
<proteinExistence type="predicted"/>
<dbReference type="AlphaFoldDB" id="A0A200JDN8"/>
<reference evidence="3" key="1">
    <citation type="submission" date="2017-05" db="EMBL/GenBank/DDBJ databases">
        <title>The Genome Sequence of Enterococcus sp. 9D6_DIV0238.</title>
        <authorList>
            <consortium name="The Broad Institute Genomics Platform"/>
            <consortium name="The Broad Institute Genomic Center for Infectious Diseases"/>
            <person name="Earl A."/>
            <person name="Manson A."/>
            <person name="Schwartman J."/>
            <person name="Gilmore M."/>
            <person name="Abouelleil A."/>
            <person name="Cao P."/>
            <person name="Chapman S."/>
            <person name="Cusick C."/>
            <person name="Shea T."/>
            <person name="Young S."/>
            <person name="Neafsey D."/>
            <person name="Nusbaum C."/>
            <person name="Birren B."/>
        </authorList>
    </citation>
    <scope>NUCLEOTIDE SEQUENCE [LARGE SCALE GENOMIC DNA]</scope>
    <source>
        <strain evidence="3">9D6_DIV0238</strain>
    </source>
</reference>
<evidence type="ECO:0008006" key="6">
    <source>
        <dbReference type="Google" id="ProtNLM"/>
    </source>
</evidence>
<accession>A0A200JDN8</accession>
<feature type="region of interest" description="Disordered" evidence="1">
    <location>
        <begin position="23"/>
        <end position="52"/>
    </location>
</feature>
<dbReference type="Proteomes" id="UP000196151">
    <property type="component" value="Chromosome"/>
</dbReference>
<evidence type="ECO:0000313" key="5">
    <source>
        <dbReference type="Proteomes" id="UP000196151"/>
    </source>
</evidence>
<keyword evidence="2" id="KW-0732">Signal</keyword>
<evidence type="ECO:0000256" key="1">
    <source>
        <dbReference type="SAM" id="MobiDB-lite"/>
    </source>
</evidence>
<protein>
    <recommendedName>
        <fullName evidence="6">Lipoprotein</fullName>
    </recommendedName>
</protein>
<evidence type="ECO:0000313" key="3">
    <source>
        <dbReference type="EMBL" id="OUZ35314.1"/>
    </source>
</evidence>
<evidence type="ECO:0000313" key="4">
    <source>
        <dbReference type="EMBL" id="WYJ92620.1"/>
    </source>
</evidence>
<dbReference type="OrthoDB" id="2168472at2"/>
<dbReference type="RefSeq" id="WP_087639928.1">
    <property type="nucleotide sequence ID" value="NZ_CP147246.1"/>
</dbReference>